<dbReference type="InterPro" id="IPR011528">
    <property type="entry name" value="NERD"/>
</dbReference>
<evidence type="ECO:0000313" key="4">
    <source>
        <dbReference type="Proteomes" id="UP000711407"/>
    </source>
</evidence>
<protein>
    <submittedName>
        <fullName evidence="3">NERD domain-containing protein</fullName>
    </submittedName>
</protein>
<name>A0A921E884_9BACT</name>
<organism evidence="3 4">
    <name type="scientific">Candidatus Amulumruptor caecigallinarius</name>
    <dbReference type="NCBI Taxonomy" id="2109911"/>
    <lineage>
        <taxon>Bacteria</taxon>
        <taxon>Pseudomonadati</taxon>
        <taxon>Bacteroidota</taxon>
        <taxon>Bacteroidia</taxon>
        <taxon>Bacteroidales</taxon>
        <taxon>Muribaculaceae</taxon>
        <taxon>Candidatus Amulumruptor</taxon>
    </lineage>
</organism>
<keyword evidence="1" id="KW-1133">Transmembrane helix</keyword>
<feature type="domain" description="NERD" evidence="2">
    <location>
        <begin position="44"/>
        <end position="163"/>
    </location>
</feature>
<gene>
    <name evidence="3" type="ORF">K8V47_04905</name>
</gene>
<dbReference type="Proteomes" id="UP000711407">
    <property type="component" value="Unassembled WGS sequence"/>
</dbReference>
<keyword evidence="1" id="KW-0472">Membrane</keyword>
<dbReference type="EMBL" id="DYXT01000028">
    <property type="protein sequence ID" value="HJE39079.1"/>
    <property type="molecule type" value="Genomic_DNA"/>
</dbReference>
<dbReference type="Pfam" id="PF08378">
    <property type="entry name" value="NERD"/>
    <property type="match status" value="1"/>
</dbReference>
<proteinExistence type="predicted"/>
<reference evidence="3" key="2">
    <citation type="submission" date="2021-09" db="EMBL/GenBank/DDBJ databases">
        <authorList>
            <person name="Gilroy R."/>
        </authorList>
    </citation>
    <scope>NUCLEOTIDE SEQUENCE</scope>
    <source>
        <strain evidence="3">4100</strain>
    </source>
</reference>
<dbReference type="PROSITE" id="PS50965">
    <property type="entry name" value="NERD"/>
    <property type="match status" value="1"/>
</dbReference>
<keyword evidence="1" id="KW-0812">Transmembrane</keyword>
<accession>A0A921E884</accession>
<reference evidence="3" key="1">
    <citation type="journal article" date="2021" name="PeerJ">
        <title>Extensive microbial diversity within the chicken gut microbiome revealed by metagenomics and culture.</title>
        <authorList>
            <person name="Gilroy R."/>
            <person name="Ravi A."/>
            <person name="Getino M."/>
            <person name="Pursley I."/>
            <person name="Horton D.L."/>
            <person name="Alikhan N.F."/>
            <person name="Baker D."/>
            <person name="Gharbi K."/>
            <person name="Hall N."/>
            <person name="Watson M."/>
            <person name="Adriaenssens E.M."/>
            <person name="Foster-Nyarko E."/>
            <person name="Jarju S."/>
            <person name="Secka A."/>
            <person name="Antonio M."/>
            <person name="Oren A."/>
            <person name="Chaudhuri R.R."/>
            <person name="La Ragione R."/>
            <person name="Hildebrand F."/>
            <person name="Pallen M.J."/>
        </authorList>
    </citation>
    <scope>NUCLEOTIDE SEQUENCE</scope>
    <source>
        <strain evidence="3">4100</strain>
    </source>
</reference>
<evidence type="ECO:0000259" key="2">
    <source>
        <dbReference type="PROSITE" id="PS50965"/>
    </source>
</evidence>
<comment type="caution">
    <text evidence="3">The sequence shown here is derived from an EMBL/GenBank/DDBJ whole genome shotgun (WGS) entry which is preliminary data.</text>
</comment>
<evidence type="ECO:0000313" key="3">
    <source>
        <dbReference type="EMBL" id="HJE39079.1"/>
    </source>
</evidence>
<sequence>MECAVYQRNDIMLFCCLVLVVVGVLLWKRYKDMQLLETVTPRNRGEWSERKTVLKLLKMGIDPREIFHDCYIRKASGQYTQVDLVVATRVGLLAFEIKDYSGWIFGHFRQRYWTQVLAYGREKHRFYNPIMQNNGHIRAIRENLPHNPGIPIYSIIVFFGNSKLKDVTIASDNDYLIYPNEIKRTVNDILLLNCDAKFGDKHEIMNVLTEAVNNGCNPAIVHSQMMTAARAGSNHPQSCYSYSFSLFSLLRRFRRW</sequence>
<feature type="transmembrane region" description="Helical" evidence="1">
    <location>
        <begin position="6"/>
        <end position="27"/>
    </location>
</feature>
<evidence type="ECO:0000256" key="1">
    <source>
        <dbReference type="SAM" id="Phobius"/>
    </source>
</evidence>
<dbReference type="AlphaFoldDB" id="A0A921E884"/>